<keyword evidence="1" id="KW-0539">Nucleus</keyword>
<reference evidence="3" key="1">
    <citation type="journal article" date="2023" name="Nat. Commun.">
        <title>Diploid and tetraploid genomes of Acorus and the evolution of monocots.</title>
        <authorList>
            <person name="Ma L."/>
            <person name="Liu K.W."/>
            <person name="Li Z."/>
            <person name="Hsiao Y.Y."/>
            <person name="Qi Y."/>
            <person name="Fu T."/>
            <person name="Tang G.D."/>
            <person name="Zhang D."/>
            <person name="Sun W.H."/>
            <person name="Liu D.K."/>
            <person name="Li Y."/>
            <person name="Chen G.Z."/>
            <person name="Liu X.D."/>
            <person name="Liao X.Y."/>
            <person name="Jiang Y.T."/>
            <person name="Yu X."/>
            <person name="Hao Y."/>
            <person name="Huang J."/>
            <person name="Zhao X.W."/>
            <person name="Ke S."/>
            <person name="Chen Y.Y."/>
            <person name="Wu W.L."/>
            <person name="Hsu J.L."/>
            <person name="Lin Y.F."/>
            <person name="Huang M.D."/>
            <person name="Li C.Y."/>
            <person name="Huang L."/>
            <person name="Wang Z.W."/>
            <person name="Zhao X."/>
            <person name="Zhong W.Y."/>
            <person name="Peng D.H."/>
            <person name="Ahmad S."/>
            <person name="Lan S."/>
            <person name="Zhang J.S."/>
            <person name="Tsai W.C."/>
            <person name="Van de Peer Y."/>
            <person name="Liu Z.J."/>
        </authorList>
    </citation>
    <scope>NUCLEOTIDE SEQUENCE</scope>
    <source>
        <tissue evidence="3">Leaves</tissue>
    </source>
</reference>
<accession>A0AAV9C1T6</accession>
<evidence type="ECO:0008006" key="5">
    <source>
        <dbReference type="Google" id="ProtNLM"/>
    </source>
</evidence>
<reference evidence="3" key="2">
    <citation type="submission" date="2023-06" db="EMBL/GenBank/DDBJ databases">
        <authorList>
            <person name="Ma L."/>
            <person name="Liu K.-W."/>
            <person name="Li Z."/>
            <person name="Hsiao Y.-Y."/>
            <person name="Qi Y."/>
            <person name="Fu T."/>
            <person name="Tang G."/>
            <person name="Zhang D."/>
            <person name="Sun W.-H."/>
            <person name="Liu D.-K."/>
            <person name="Li Y."/>
            <person name="Chen G.-Z."/>
            <person name="Liu X.-D."/>
            <person name="Liao X.-Y."/>
            <person name="Jiang Y.-T."/>
            <person name="Yu X."/>
            <person name="Hao Y."/>
            <person name="Huang J."/>
            <person name="Zhao X.-W."/>
            <person name="Ke S."/>
            <person name="Chen Y.-Y."/>
            <person name="Wu W.-L."/>
            <person name="Hsu J.-L."/>
            <person name="Lin Y.-F."/>
            <person name="Huang M.-D."/>
            <person name="Li C.-Y."/>
            <person name="Huang L."/>
            <person name="Wang Z.-W."/>
            <person name="Zhao X."/>
            <person name="Zhong W.-Y."/>
            <person name="Peng D.-H."/>
            <person name="Ahmad S."/>
            <person name="Lan S."/>
            <person name="Zhang J.-S."/>
            <person name="Tsai W.-C."/>
            <person name="Van De Peer Y."/>
            <person name="Liu Z.-J."/>
        </authorList>
    </citation>
    <scope>NUCLEOTIDE SEQUENCE</scope>
    <source>
        <strain evidence="3">CP</strain>
        <tissue evidence="3">Leaves</tissue>
    </source>
</reference>
<sequence>MPRPGPRPYECVRRAWHSERHQPMRGSLIQELFRIVGDAHSVDTRSNREWQEKLPVVVLRAEEILYSKANSETEYMELGTLWERANDAIDTIIRRDDDAAAASDSSSAHLLHPCIEAALNLGCIPRRASRSQRHNNPSCYLSGISLPSHEPHETTHPIKAGAGDTSVPVPTPRSCSQDSDGSQLPPWTNLESPTSYNHKHPPPLPGLSQDCPFMPSSGRTYPLYYGPLHLTPHSVLEQDPQCGKPVAETLPDLSVNHPCVDRDGPSSNMPKVMGFDLALRLGPLSNIDLNAPNHWACDAEMSGSNKFHDLPMNQMGRRPINFEYKGFRSSPMNMADGLVESCMGTWGAGGEGLYFESPAKKARVLAGYSVEDGGLSWMQRVPVTSFYGRAEQPN</sequence>
<protein>
    <recommendedName>
        <fullName evidence="5">Histone acetyltransferase</fullName>
    </recommendedName>
</protein>
<dbReference type="Gene3D" id="1.10.246.20">
    <property type="entry name" value="Coactivator CBP, KIX domain"/>
    <property type="match status" value="1"/>
</dbReference>
<dbReference type="GO" id="GO:0006355">
    <property type="term" value="P:regulation of DNA-templated transcription"/>
    <property type="evidence" value="ECO:0007669"/>
    <property type="project" value="InterPro"/>
</dbReference>
<comment type="caution">
    <text evidence="3">The sequence shown here is derived from an EMBL/GenBank/DDBJ whole genome shotgun (WGS) entry which is preliminary data.</text>
</comment>
<gene>
    <name evidence="3" type="ORF">QJS10_CPB22g01099</name>
</gene>
<name>A0AAV9C1T6_ACOCL</name>
<dbReference type="Proteomes" id="UP001180020">
    <property type="component" value="Unassembled WGS sequence"/>
</dbReference>
<feature type="compositionally biased region" description="Polar residues" evidence="2">
    <location>
        <begin position="173"/>
        <end position="196"/>
    </location>
</feature>
<dbReference type="AlphaFoldDB" id="A0AAV9C1T6"/>
<dbReference type="InterPro" id="IPR036529">
    <property type="entry name" value="KIX_dom_sf"/>
</dbReference>
<evidence type="ECO:0000313" key="4">
    <source>
        <dbReference type="Proteomes" id="UP001180020"/>
    </source>
</evidence>
<proteinExistence type="predicted"/>
<feature type="region of interest" description="Disordered" evidence="2">
    <location>
        <begin position="145"/>
        <end position="209"/>
    </location>
</feature>
<evidence type="ECO:0000313" key="3">
    <source>
        <dbReference type="EMBL" id="KAK1282218.1"/>
    </source>
</evidence>
<keyword evidence="4" id="KW-1185">Reference proteome</keyword>
<organism evidence="3 4">
    <name type="scientific">Acorus calamus</name>
    <name type="common">Sweet flag</name>
    <dbReference type="NCBI Taxonomy" id="4465"/>
    <lineage>
        <taxon>Eukaryota</taxon>
        <taxon>Viridiplantae</taxon>
        <taxon>Streptophyta</taxon>
        <taxon>Embryophyta</taxon>
        <taxon>Tracheophyta</taxon>
        <taxon>Spermatophyta</taxon>
        <taxon>Magnoliopsida</taxon>
        <taxon>Liliopsida</taxon>
        <taxon>Acoraceae</taxon>
        <taxon>Acorus</taxon>
    </lineage>
</organism>
<evidence type="ECO:0000256" key="1">
    <source>
        <dbReference type="ARBA" id="ARBA00023242"/>
    </source>
</evidence>
<evidence type="ECO:0000256" key="2">
    <source>
        <dbReference type="SAM" id="MobiDB-lite"/>
    </source>
</evidence>
<dbReference type="PANTHER" id="PTHR35300">
    <property type="entry name" value="COACTIVATOR CBP, KIX DOMAIN-CONTAINING PROTEIN-RELATED"/>
    <property type="match status" value="1"/>
</dbReference>
<dbReference type="EMBL" id="JAUJYO010000022">
    <property type="protein sequence ID" value="KAK1282218.1"/>
    <property type="molecule type" value="Genomic_DNA"/>
</dbReference>
<dbReference type="PANTHER" id="PTHR35300:SF4">
    <property type="entry name" value="HISTONE ACETYLTRANSFERASE"/>
    <property type="match status" value="1"/>
</dbReference>
<dbReference type="GO" id="GO:0003712">
    <property type="term" value="F:transcription coregulator activity"/>
    <property type="evidence" value="ECO:0007669"/>
    <property type="project" value="InterPro"/>
</dbReference>